<gene>
    <name evidence="1" type="ORF">STAS_17718</name>
</gene>
<dbReference type="PANTHER" id="PTHR33116:SF86">
    <property type="entry name" value="REVERSE TRANSCRIPTASE DOMAIN-CONTAINING PROTEIN"/>
    <property type="match status" value="1"/>
</dbReference>
<comment type="caution">
    <text evidence="1">The sequence shown here is derived from an EMBL/GenBank/DDBJ whole genome shotgun (WGS) entry which is preliminary data.</text>
</comment>
<evidence type="ECO:0000313" key="1">
    <source>
        <dbReference type="EMBL" id="GER41013.1"/>
    </source>
</evidence>
<sequence length="459" mass="52835">MLSHLFFADDSLLFCQATVESAHLILSMLEKYKSFTGQPVNMMKSSVFFSKNTPDSVKRDIFHILQGITVHQSSRYLGLPLGIGRSKGEVFRYVIEAAKNKLLSWKNKYLSSAGKEILMKYVLNALPFFTLSCFLLPLKICKELAQLFANLWWSSDPATNQGIHWKAWHLLTLPKAAGGLNFHDLQVFNQSLILKQIWRLVTKLELLMSRVLRHKYFPNGDFFGAKPIQSSSCLWRSWLKVQKLFLQGFMMQVRNGRKIKVWEHPWVPNLPNKKPLSKQPNAPNVTWVSELIAADGVSWNEDLLKSCFSKSECDAILQIKTLSTHLQDRAICSHAAALKRMRIRSWKLRIKGKIKHFIGSAIMISCLLPPTFKKEEAETLDHALFHCQRAERIWRLSPVQWNGPTQFTSNFRQWKTGSSFLLISYGNYGNKEIFGSLKEAYSSPPIHFGLWSIWIPLYQ</sequence>
<dbReference type="PANTHER" id="PTHR33116">
    <property type="entry name" value="REVERSE TRANSCRIPTASE ZINC-BINDING DOMAIN-CONTAINING PROTEIN-RELATED-RELATED"/>
    <property type="match status" value="1"/>
</dbReference>
<proteinExistence type="predicted"/>
<keyword evidence="2" id="KW-1185">Reference proteome</keyword>
<dbReference type="AlphaFoldDB" id="A0A5A7Q6X8"/>
<reference evidence="2" key="1">
    <citation type="journal article" date="2019" name="Curr. Biol.">
        <title>Genome Sequence of Striga asiatica Provides Insight into the Evolution of Plant Parasitism.</title>
        <authorList>
            <person name="Yoshida S."/>
            <person name="Kim S."/>
            <person name="Wafula E.K."/>
            <person name="Tanskanen J."/>
            <person name="Kim Y.M."/>
            <person name="Honaas L."/>
            <person name="Yang Z."/>
            <person name="Spallek T."/>
            <person name="Conn C.E."/>
            <person name="Ichihashi Y."/>
            <person name="Cheong K."/>
            <person name="Cui S."/>
            <person name="Der J.P."/>
            <person name="Gundlach H."/>
            <person name="Jiao Y."/>
            <person name="Hori C."/>
            <person name="Ishida J.K."/>
            <person name="Kasahara H."/>
            <person name="Kiba T."/>
            <person name="Kim M.S."/>
            <person name="Koo N."/>
            <person name="Laohavisit A."/>
            <person name="Lee Y.H."/>
            <person name="Lumba S."/>
            <person name="McCourt P."/>
            <person name="Mortimer J.C."/>
            <person name="Mutuku J.M."/>
            <person name="Nomura T."/>
            <person name="Sasaki-Sekimoto Y."/>
            <person name="Seto Y."/>
            <person name="Wang Y."/>
            <person name="Wakatake T."/>
            <person name="Sakakibara H."/>
            <person name="Demura T."/>
            <person name="Yamaguchi S."/>
            <person name="Yoneyama K."/>
            <person name="Manabe R.I."/>
            <person name="Nelson D.C."/>
            <person name="Schulman A.H."/>
            <person name="Timko M.P."/>
            <person name="dePamphilis C.W."/>
            <person name="Choi D."/>
            <person name="Shirasu K."/>
        </authorList>
    </citation>
    <scope>NUCLEOTIDE SEQUENCE [LARGE SCALE GENOMIC DNA]</scope>
    <source>
        <strain evidence="2">cv. UVA1</strain>
    </source>
</reference>
<name>A0A5A7Q6X8_STRAF</name>
<organism evidence="1 2">
    <name type="scientific">Striga asiatica</name>
    <name type="common">Asiatic witchweed</name>
    <name type="synonym">Buchnera asiatica</name>
    <dbReference type="NCBI Taxonomy" id="4170"/>
    <lineage>
        <taxon>Eukaryota</taxon>
        <taxon>Viridiplantae</taxon>
        <taxon>Streptophyta</taxon>
        <taxon>Embryophyta</taxon>
        <taxon>Tracheophyta</taxon>
        <taxon>Spermatophyta</taxon>
        <taxon>Magnoliopsida</taxon>
        <taxon>eudicotyledons</taxon>
        <taxon>Gunneridae</taxon>
        <taxon>Pentapetalae</taxon>
        <taxon>asterids</taxon>
        <taxon>lamiids</taxon>
        <taxon>Lamiales</taxon>
        <taxon>Orobanchaceae</taxon>
        <taxon>Buchnereae</taxon>
        <taxon>Striga</taxon>
    </lineage>
</organism>
<dbReference type="EMBL" id="BKCP01006049">
    <property type="protein sequence ID" value="GER41013.1"/>
    <property type="molecule type" value="Genomic_DNA"/>
</dbReference>
<protein>
    <submittedName>
        <fullName evidence="1">Retrotransposon protein</fullName>
    </submittedName>
</protein>
<dbReference type="Proteomes" id="UP000325081">
    <property type="component" value="Unassembled WGS sequence"/>
</dbReference>
<dbReference type="OrthoDB" id="913431at2759"/>
<evidence type="ECO:0000313" key="2">
    <source>
        <dbReference type="Proteomes" id="UP000325081"/>
    </source>
</evidence>
<accession>A0A5A7Q6X8</accession>